<dbReference type="Pfam" id="PF01075">
    <property type="entry name" value="Glyco_transf_9"/>
    <property type="match status" value="1"/>
</dbReference>
<dbReference type="Proteomes" id="UP000239007">
    <property type="component" value="Unassembled WGS sequence"/>
</dbReference>
<evidence type="ECO:0000256" key="1">
    <source>
        <dbReference type="ARBA" id="ARBA00022676"/>
    </source>
</evidence>
<evidence type="ECO:0000256" key="2">
    <source>
        <dbReference type="ARBA" id="ARBA00022679"/>
    </source>
</evidence>
<dbReference type="GO" id="GO:0005829">
    <property type="term" value="C:cytosol"/>
    <property type="evidence" value="ECO:0007669"/>
    <property type="project" value="TreeGrafter"/>
</dbReference>
<sequence length="368" mass="40960">MTVLSQFDLIFVVCFLIGVAVSLQSICVLRLSAIGDVCHAVAAVQAIQRKHPQAKITWIIGKIEKMLLDGLPNVEFVVFDKSKGRGAFKQLQQDLAGKEFDVLLHMQVALRANWAAKYINAKRKIGFDRDRAKELHTLFTKERIAPQIEPHVLEGFFGFAQKLGVSLSELDHLSWNIPVSDDDITFANSHIAPKSKTFVISPAASKKERNWLPERYAALADYAADKGFKVVLCGGPAPIDRELGDAIQEYAETEIVDLIGKTSLKQMLVCLKNASLVLAPDTGPAHMAVTQGTPVLGIYAHSNPKRTGPYLYQDYVTEVYHRNLFLQKGDSAENLKWGVRVKGAELMGQIMVDQVKIQFDRLVQDFEL</sequence>
<accession>A0A2S7URV6</accession>
<keyword evidence="1" id="KW-0328">Glycosyltransferase</keyword>
<keyword evidence="4" id="KW-1185">Reference proteome</keyword>
<reference evidence="3 4" key="1">
    <citation type="submission" date="2016-12" db="EMBL/GenBank/DDBJ databases">
        <title>Diversity of luminous bacteria.</title>
        <authorList>
            <person name="Yoshizawa S."/>
            <person name="Kogure K."/>
        </authorList>
    </citation>
    <scope>NUCLEOTIDE SEQUENCE [LARGE SCALE GENOMIC DNA]</scope>
    <source>
        <strain evidence="3 4">SA4-48</strain>
    </source>
</reference>
<dbReference type="AlphaFoldDB" id="A0A2S7URV6"/>
<dbReference type="InterPro" id="IPR051199">
    <property type="entry name" value="LPS_LOS_Heptosyltrfase"/>
</dbReference>
<evidence type="ECO:0000313" key="4">
    <source>
        <dbReference type="Proteomes" id="UP000239007"/>
    </source>
</evidence>
<dbReference type="GO" id="GO:0008713">
    <property type="term" value="F:ADP-heptose-lipopolysaccharide heptosyltransferase activity"/>
    <property type="evidence" value="ECO:0007669"/>
    <property type="project" value="TreeGrafter"/>
</dbReference>
<dbReference type="PANTHER" id="PTHR30160">
    <property type="entry name" value="TETRAACYLDISACCHARIDE 4'-KINASE-RELATED"/>
    <property type="match status" value="1"/>
</dbReference>
<name>A0A2S7URV6_9GAMM</name>
<dbReference type="Gene3D" id="3.40.50.2000">
    <property type="entry name" value="Glycogen Phosphorylase B"/>
    <property type="match status" value="2"/>
</dbReference>
<proteinExistence type="predicted"/>
<dbReference type="SUPFAM" id="SSF53756">
    <property type="entry name" value="UDP-Glycosyltransferase/glycogen phosphorylase"/>
    <property type="match status" value="1"/>
</dbReference>
<comment type="caution">
    <text evidence="3">The sequence shown here is derived from an EMBL/GenBank/DDBJ whole genome shotgun (WGS) entry which is preliminary data.</text>
</comment>
<keyword evidence="2 3" id="KW-0808">Transferase</keyword>
<dbReference type="PANTHER" id="PTHR30160:SF21">
    <property type="entry name" value="LIPOPOLYSACCHARIDE CORE HEPTOSYLTRANSFERASE OPSX"/>
    <property type="match status" value="1"/>
</dbReference>
<dbReference type="InterPro" id="IPR002201">
    <property type="entry name" value="Glyco_trans_9"/>
</dbReference>
<dbReference type="OrthoDB" id="9781892at2"/>
<dbReference type="GO" id="GO:0009244">
    <property type="term" value="P:lipopolysaccharide core region biosynthetic process"/>
    <property type="evidence" value="ECO:0007669"/>
    <property type="project" value="TreeGrafter"/>
</dbReference>
<gene>
    <name evidence="3" type="ORF">BTO11_03000</name>
</gene>
<dbReference type="CDD" id="cd03789">
    <property type="entry name" value="GT9_LPS_heptosyltransferase"/>
    <property type="match status" value="1"/>
</dbReference>
<dbReference type="EMBL" id="MSCH01000003">
    <property type="protein sequence ID" value="PQJ52724.1"/>
    <property type="molecule type" value="Genomic_DNA"/>
</dbReference>
<organism evidence="3 4">
    <name type="scientific">Psychrosphaera saromensis</name>
    <dbReference type="NCBI Taxonomy" id="716813"/>
    <lineage>
        <taxon>Bacteria</taxon>
        <taxon>Pseudomonadati</taxon>
        <taxon>Pseudomonadota</taxon>
        <taxon>Gammaproteobacteria</taxon>
        <taxon>Alteromonadales</taxon>
        <taxon>Pseudoalteromonadaceae</taxon>
        <taxon>Psychrosphaera</taxon>
    </lineage>
</organism>
<evidence type="ECO:0000313" key="3">
    <source>
        <dbReference type="EMBL" id="PQJ52724.1"/>
    </source>
</evidence>
<protein>
    <submittedName>
        <fullName evidence="3">ADP-heptose--LPS heptosyltransferase I</fullName>
    </submittedName>
</protein>